<protein>
    <submittedName>
        <fullName evidence="5">TetR/AcrR family transcriptional regulator</fullName>
    </submittedName>
</protein>
<keyword evidence="3" id="KW-0472">Membrane</keyword>
<dbReference type="AlphaFoldDB" id="A0A9X1TYZ5"/>
<keyword evidence="1 2" id="KW-0238">DNA-binding</keyword>
<feature type="domain" description="HTH tetR-type" evidence="4">
    <location>
        <begin position="16"/>
        <end position="76"/>
    </location>
</feature>
<evidence type="ECO:0000313" key="5">
    <source>
        <dbReference type="EMBL" id="MCF2515347.1"/>
    </source>
</evidence>
<proteinExistence type="predicted"/>
<evidence type="ECO:0000313" key="6">
    <source>
        <dbReference type="Proteomes" id="UP001139410"/>
    </source>
</evidence>
<dbReference type="Proteomes" id="UP001139410">
    <property type="component" value="Unassembled WGS sequence"/>
</dbReference>
<evidence type="ECO:0000256" key="2">
    <source>
        <dbReference type="PROSITE-ProRule" id="PRU00335"/>
    </source>
</evidence>
<dbReference type="PANTHER" id="PTHR43479:SF11">
    <property type="entry name" value="ACREF_ENVCD OPERON REPRESSOR-RELATED"/>
    <property type="match status" value="1"/>
</dbReference>
<sequence>MDQPNHRVRVAALRRERMRSRLLEAALTVFGAAEDETAAVDEVIRRAGVSRGTFYNYFNNADDLLRAAADEVGTELMLAVAPIVEARDDAAERIGAGVRSWISLVGHYPGLAGFFRRAGLYILSNERVRTDLPRDLMAGMNSRRFTIDELELGFVLVAGTVLAAINTLAIGKAPRTYGNKLAERVLMSLGVEPIEAREIARARLRKPQLAQESLIARAGR</sequence>
<name>A0A9X1TYZ5_9SPHN</name>
<dbReference type="InterPro" id="IPR050624">
    <property type="entry name" value="HTH-type_Tx_Regulator"/>
</dbReference>
<reference evidence="5" key="1">
    <citation type="submission" date="2022-01" db="EMBL/GenBank/DDBJ databases">
        <authorList>
            <person name="Jo J.-H."/>
            <person name="Im W.-T."/>
        </authorList>
    </citation>
    <scope>NUCLEOTIDE SEQUENCE</scope>
    <source>
        <strain evidence="5">G124</strain>
    </source>
</reference>
<dbReference type="EMBL" id="JAKFGM010000002">
    <property type="protein sequence ID" value="MCF2515347.1"/>
    <property type="molecule type" value="Genomic_DNA"/>
</dbReference>
<keyword evidence="3" id="KW-0812">Transmembrane</keyword>
<keyword evidence="6" id="KW-1185">Reference proteome</keyword>
<feature type="DNA-binding region" description="H-T-H motif" evidence="2">
    <location>
        <begin position="39"/>
        <end position="58"/>
    </location>
</feature>
<dbReference type="PROSITE" id="PS50977">
    <property type="entry name" value="HTH_TETR_2"/>
    <property type="match status" value="1"/>
</dbReference>
<organism evidence="5 6">
    <name type="scientific">Sphingomonas cremea</name>
    <dbReference type="NCBI Taxonomy" id="2904799"/>
    <lineage>
        <taxon>Bacteria</taxon>
        <taxon>Pseudomonadati</taxon>
        <taxon>Pseudomonadota</taxon>
        <taxon>Alphaproteobacteria</taxon>
        <taxon>Sphingomonadales</taxon>
        <taxon>Sphingomonadaceae</taxon>
        <taxon>Sphingomonas</taxon>
    </lineage>
</organism>
<dbReference type="InterPro" id="IPR009057">
    <property type="entry name" value="Homeodomain-like_sf"/>
</dbReference>
<dbReference type="RefSeq" id="WP_235067880.1">
    <property type="nucleotide sequence ID" value="NZ_JAKFGM010000002.1"/>
</dbReference>
<evidence type="ECO:0000259" key="4">
    <source>
        <dbReference type="PROSITE" id="PS50977"/>
    </source>
</evidence>
<dbReference type="Pfam" id="PF21306">
    <property type="entry name" value="TetR_C_40"/>
    <property type="match status" value="1"/>
</dbReference>
<evidence type="ECO:0000256" key="3">
    <source>
        <dbReference type="SAM" id="Phobius"/>
    </source>
</evidence>
<dbReference type="Pfam" id="PF00440">
    <property type="entry name" value="TetR_N"/>
    <property type="match status" value="1"/>
</dbReference>
<accession>A0A9X1TYZ5</accession>
<dbReference type="PANTHER" id="PTHR43479">
    <property type="entry name" value="ACREF/ENVCD OPERON REPRESSOR-RELATED"/>
    <property type="match status" value="1"/>
</dbReference>
<dbReference type="SUPFAM" id="SSF46689">
    <property type="entry name" value="Homeodomain-like"/>
    <property type="match status" value="1"/>
</dbReference>
<dbReference type="InterPro" id="IPR049513">
    <property type="entry name" value="TetR_C_40"/>
</dbReference>
<feature type="transmembrane region" description="Helical" evidence="3">
    <location>
        <begin position="152"/>
        <end position="171"/>
    </location>
</feature>
<dbReference type="Gene3D" id="1.10.357.10">
    <property type="entry name" value="Tetracycline Repressor, domain 2"/>
    <property type="match status" value="1"/>
</dbReference>
<gene>
    <name evidence="5" type="ORF">LVY65_09760</name>
</gene>
<dbReference type="GO" id="GO:0003677">
    <property type="term" value="F:DNA binding"/>
    <property type="evidence" value="ECO:0007669"/>
    <property type="project" value="UniProtKB-UniRule"/>
</dbReference>
<keyword evidence="3" id="KW-1133">Transmembrane helix</keyword>
<dbReference type="InterPro" id="IPR001647">
    <property type="entry name" value="HTH_TetR"/>
</dbReference>
<evidence type="ECO:0000256" key="1">
    <source>
        <dbReference type="ARBA" id="ARBA00023125"/>
    </source>
</evidence>
<comment type="caution">
    <text evidence="5">The sequence shown here is derived from an EMBL/GenBank/DDBJ whole genome shotgun (WGS) entry which is preliminary data.</text>
</comment>